<dbReference type="InterPro" id="IPR038508">
    <property type="entry name" value="ArfGAP_dom_sf"/>
</dbReference>
<evidence type="ECO:0000256" key="5">
    <source>
        <dbReference type="PROSITE-ProRule" id="PRU00288"/>
    </source>
</evidence>
<accession>A0A4S4N6W9</accession>
<dbReference type="PROSITE" id="PS50115">
    <property type="entry name" value="ARFGAP"/>
    <property type="match status" value="1"/>
</dbReference>
<dbReference type="FunFam" id="1.10.220.150:FF:000004">
    <property type="entry name" value="Putative ADP-ribosylation factor GTPase-activating protein 2"/>
    <property type="match status" value="1"/>
</dbReference>
<evidence type="ECO:0000256" key="2">
    <source>
        <dbReference type="ARBA" id="ARBA00022723"/>
    </source>
</evidence>
<feature type="region of interest" description="Disordered" evidence="6">
    <location>
        <begin position="400"/>
        <end position="431"/>
    </location>
</feature>
<feature type="compositionally biased region" description="Basic and acidic residues" evidence="6">
    <location>
        <begin position="274"/>
        <end position="292"/>
    </location>
</feature>
<evidence type="ECO:0000256" key="4">
    <source>
        <dbReference type="ARBA" id="ARBA00022833"/>
    </source>
</evidence>
<dbReference type="Gene3D" id="1.10.220.150">
    <property type="entry name" value="Arf GTPase activating protein"/>
    <property type="match status" value="1"/>
</dbReference>
<dbReference type="CDD" id="cd08831">
    <property type="entry name" value="ArfGap_ArfGap2_3_like"/>
    <property type="match status" value="1"/>
</dbReference>
<proteinExistence type="predicted"/>
<keyword evidence="3 5" id="KW-0863">Zinc-finger</keyword>
<evidence type="ECO:0000313" key="8">
    <source>
        <dbReference type="EMBL" id="THH31590.1"/>
    </source>
</evidence>
<evidence type="ECO:0000256" key="3">
    <source>
        <dbReference type="ARBA" id="ARBA00022771"/>
    </source>
</evidence>
<protein>
    <recommendedName>
        <fullName evidence="7">Arf-GAP domain-containing protein</fullName>
    </recommendedName>
</protein>
<evidence type="ECO:0000259" key="7">
    <source>
        <dbReference type="PROSITE" id="PS50115"/>
    </source>
</evidence>
<dbReference type="Pfam" id="PF01412">
    <property type="entry name" value="ArfGap"/>
    <property type="match status" value="1"/>
</dbReference>
<dbReference type="SUPFAM" id="SSF57863">
    <property type="entry name" value="ArfGap/RecO-like zinc finger"/>
    <property type="match status" value="1"/>
</dbReference>
<reference evidence="8 9" key="1">
    <citation type="submission" date="2019-02" db="EMBL/GenBank/DDBJ databases">
        <title>Genome sequencing of the rare red list fungi Antrodiella citrinella (Flaviporus citrinellus).</title>
        <authorList>
            <person name="Buettner E."/>
            <person name="Kellner H."/>
        </authorList>
    </citation>
    <scope>NUCLEOTIDE SEQUENCE [LARGE SCALE GENOMIC DNA]</scope>
    <source>
        <strain evidence="8 9">DSM 108506</strain>
    </source>
</reference>
<evidence type="ECO:0000256" key="1">
    <source>
        <dbReference type="ARBA" id="ARBA00022468"/>
    </source>
</evidence>
<dbReference type="PANTHER" id="PTHR45686:SF4">
    <property type="entry name" value="ADP-RIBOSYLATION FACTOR GTPASE ACTIVATING PROTEIN 3, ISOFORM H"/>
    <property type="match status" value="1"/>
</dbReference>
<feature type="compositionally biased region" description="Gly residues" evidence="6">
    <location>
        <begin position="420"/>
        <end position="431"/>
    </location>
</feature>
<dbReference type="AlphaFoldDB" id="A0A4S4N6W9"/>
<feature type="compositionally biased region" description="Low complexity" evidence="6">
    <location>
        <begin position="165"/>
        <end position="174"/>
    </location>
</feature>
<dbReference type="OrthoDB" id="983479at2759"/>
<dbReference type="EMBL" id="SGPM01000042">
    <property type="protein sequence ID" value="THH31590.1"/>
    <property type="molecule type" value="Genomic_DNA"/>
</dbReference>
<keyword evidence="4" id="KW-0862">Zinc</keyword>
<evidence type="ECO:0000256" key="6">
    <source>
        <dbReference type="SAM" id="MobiDB-lite"/>
    </source>
</evidence>
<feature type="compositionally biased region" description="Low complexity" evidence="6">
    <location>
        <begin position="184"/>
        <end position="202"/>
    </location>
</feature>
<dbReference type="SMART" id="SM00105">
    <property type="entry name" value="ArfGap"/>
    <property type="match status" value="1"/>
</dbReference>
<dbReference type="GO" id="GO:0000139">
    <property type="term" value="C:Golgi membrane"/>
    <property type="evidence" value="ECO:0007669"/>
    <property type="project" value="GOC"/>
</dbReference>
<keyword evidence="2" id="KW-0479">Metal-binding</keyword>
<dbReference type="Proteomes" id="UP000308730">
    <property type="component" value="Unassembled WGS sequence"/>
</dbReference>
<dbReference type="GO" id="GO:0005096">
    <property type="term" value="F:GTPase activator activity"/>
    <property type="evidence" value="ECO:0007669"/>
    <property type="project" value="UniProtKB-KW"/>
</dbReference>
<dbReference type="InterPro" id="IPR037278">
    <property type="entry name" value="ARFGAP/RecO"/>
</dbReference>
<dbReference type="InterPro" id="IPR001164">
    <property type="entry name" value="ArfGAP_dom"/>
</dbReference>
<dbReference type="GO" id="GO:0008270">
    <property type="term" value="F:zinc ion binding"/>
    <property type="evidence" value="ECO:0007669"/>
    <property type="project" value="UniProtKB-KW"/>
</dbReference>
<feature type="region of interest" description="Disordered" evidence="6">
    <location>
        <begin position="274"/>
        <end position="326"/>
    </location>
</feature>
<sequence length="480" mass="50612">MADPTKAETEAVFKVLKGQKGNKTCFDCQARNPTWSSVTFGVYICLDCSSVHRNMGVHISFVRSTNLDSWQLNQLRIMKLGGNQSALDFFNKHGGSTLLGDSDTKKKYSSRVAELYKEELAKRVKEDIAKFPAKIVVDGVAETPTASPASGADEDFFSSWDKPASKPASKAPSPSATPPPIIGRSASAPRTVSSSSLRSNSSMGTGASRPASKLGASRLNSSASPTTSTAGNAGTAGAGPKKSKLGGLGAKKAAAPIDFAEAERKAVEEAERIKQLGYDRQKEQEEEKKRAAEPMSPVAISKVSSPVVSTASKSSTPVDTRPKGSAQDMERLGMGMKRLGFGSVPVAESARSAANDVDVPTTARDKFGGQRAISSDQYFGRGTYDPVATNEAQNRLQNFQGASSISSNQYFGREEEEDMGGMGGGPDGGLLGDGTLAGLEVAARDAMQRVLANPDVQTAADNIRAGAMKLSDYLAQMSER</sequence>
<comment type="caution">
    <text evidence="8">The sequence shown here is derived from an EMBL/GenBank/DDBJ whole genome shotgun (WGS) entry which is preliminary data.</text>
</comment>
<evidence type="ECO:0000313" key="9">
    <source>
        <dbReference type="Proteomes" id="UP000308730"/>
    </source>
</evidence>
<feature type="compositionally biased region" description="Polar residues" evidence="6">
    <location>
        <begin position="400"/>
        <end position="410"/>
    </location>
</feature>
<dbReference type="GO" id="GO:0048205">
    <property type="term" value="P:COPI coating of Golgi vesicle"/>
    <property type="evidence" value="ECO:0007669"/>
    <property type="project" value="TreeGrafter"/>
</dbReference>
<feature type="compositionally biased region" description="Low complexity" evidence="6">
    <location>
        <begin position="301"/>
        <end position="318"/>
    </location>
</feature>
<feature type="compositionally biased region" description="Low complexity" evidence="6">
    <location>
        <begin position="220"/>
        <end position="240"/>
    </location>
</feature>
<name>A0A4S4N6W9_9APHY</name>
<organism evidence="8 9">
    <name type="scientific">Antrodiella citrinella</name>
    <dbReference type="NCBI Taxonomy" id="2447956"/>
    <lineage>
        <taxon>Eukaryota</taxon>
        <taxon>Fungi</taxon>
        <taxon>Dikarya</taxon>
        <taxon>Basidiomycota</taxon>
        <taxon>Agaricomycotina</taxon>
        <taxon>Agaricomycetes</taxon>
        <taxon>Polyporales</taxon>
        <taxon>Steccherinaceae</taxon>
        <taxon>Antrodiella</taxon>
    </lineage>
</organism>
<feature type="domain" description="Arf-GAP" evidence="7">
    <location>
        <begin position="10"/>
        <end position="130"/>
    </location>
</feature>
<dbReference type="PRINTS" id="PR00405">
    <property type="entry name" value="REVINTRACTNG"/>
</dbReference>
<dbReference type="PANTHER" id="PTHR45686">
    <property type="entry name" value="ADP-RIBOSYLATION FACTOR GTPASE ACTIVATING PROTEIN 3, ISOFORM H-RELATED"/>
    <property type="match status" value="1"/>
</dbReference>
<gene>
    <name evidence="8" type="ORF">EUX98_g2576</name>
</gene>
<feature type="region of interest" description="Disordered" evidence="6">
    <location>
        <begin position="143"/>
        <end position="251"/>
    </location>
</feature>
<keyword evidence="9" id="KW-1185">Reference proteome</keyword>
<keyword evidence="1" id="KW-0343">GTPase activation</keyword>